<reference evidence="1 3" key="2">
    <citation type="submission" date="2016-02" db="EMBL/GenBank/DDBJ databases">
        <title>Complete Genome Sequence of Propionibacterium acidipropionici ATCC 55737.</title>
        <authorList>
            <person name="Luna Flores C.H."/>
            <person name="Nielsen L.K."/>
            <person name="Marcellin E."/>
        </authorList>
    </citation>
    <scope>NUCLEOTIDE SEQUENCE [LARGE SCALE GENOMIC DNA]</scope>
    <source>
        <strain evidence="1 3">ATCC 55737</strain>
    </source>
</reference>
<organism evidence="1 3">
    <name type="scientific">Acidipropionibacterium acidipropionici</name>
    <dbReference type="NCBI Taxonomy" id="1748"/>
    <lineage>
        <taxon>Bacteria</taxon>
        <taxon>Bacillati</taxon>
        <taxon>Actinomycetota</taxon>
        <taxon>Actinomycetes</taxon>
        <taxon>Propionibacteriales</taxon>
        <taxon>Propionibacteriaceae</taxon>
        <taxon>Acidipropionibacterium</taxon>
    </lineage>
</organism>
<proteinExistence type="predicted"/>
<dbReference type="EMBL" id="CP015970">
    <property type="protein sequence ID" value="AOZ47483.1"/>
    <property type="molecule type" value="Genomic_DNA"/>
</dbReference>
<accession>A0AAC8YG68</accession>
<evidence type="ECO:0000313" key="1">
    <source>
        <dbReference type="EMBL" id="AMS06020.1"/>
    </source>
</evidence>
<dbReference type="Proteomes" id="UP000178666">
    <property type="component" value="Chromosome"/>
</dbReference>
<dbReference type="Proteomes" id="UP000075221">
    <property type="component" value="Chromosome"/>
</dbReference>
<dbReference type="AlphaFoldDB" id="A0AAC8YG68"/>
<protein>
    <submittedName>
        <fullName evidence="1">Uncharacterized protein</fullName>
    </submittedName>
</protein>
<gene>
    <name evidence="2" type="ORF">A8L58_13290</name>
    <name evidence="1" type="ORF">AXH35_11840</name>
</gene>
<reference evidence="2 4" key="1">
    <citation type="journal article" date="2016" name="Plant Dis.">
        <title>Improved production of propionic acid using genome shuffling.</title>
        <authorList>
            <person name="Luna-Flores C.H."/>
            <person name="Palfreyman R.W."/>
            <person name="Kromer J.O."/>
            <person name="Nielsen L.K."/>
            <person name="Marcellin E."/>
        </authorList>
    </citation>
    <scope>NUCLEOTIDE SEQUENCE [LARGE SCALE GENOMIC DNA]</scope>
    <source>
        <strain evidence="2 4">F3E8</strain>
    </source>
</reference>
<sequence length="104" mass="11391">MSRSIPSDVEVAYKKVVERTETEEICADALRSQNTRAMIVTVSQQVLTARMDLARAWAAFLQICEENGVDPKDVGPALHARSPMVRRLPHPAVGVPDTPPAIGR</sequence>
<dbReference type="RefSeq" id="WP_062819959.1">
    <property type="nucleotide sequence ID" value="NZ_CP014352.1"/>
</dbReference>
<name>A0AAC8YG68_9ACTN</name>
<evidence type="ECO:0000313" key="3">
    <source>
        <dbReference type="Proteomes" id="UP000075221"/>
    </source>
</evidence>
<dbReference type="EMBL" id="CP014352">
    <property type="protein sequence ID" value="AMS06020.1"/>
    <property type="molecule type" value="Genomic_DNA"/>
</dbReference>
<evidence type="ECO:0000313" key="2">
    <source>
        <dbReference type="EMBL" id="AOZ47483.1"/>
    </source>
</evidence>
<keyword evidence="4" id="KW-1185">Reference proteome</keyword>
<evidence type="ECO:0000313" key="4">
    <source>
        <dbReference type="Proteomes" id="UP000178666"/>
    </source>
</evidence>